<comment type="caution">
    <text evidence="2">The sequence shown here is derived from an EMBL/GenBank/DDBJ whole genome shotgun (WGS) entry which is preliminary data.</text>
</comment>
<protein>
    <submittedName>
        <fullName evidence="2">Uncharacterized protein</fullName>
    </submittedName>
</protein>
<dbReference type="AlphaFoldDB" id="A0A4Q7IZ97"/>
<dbReference type="EMBL" id="SFCC01000021">
    <property type="protein sequence ID" value="RZQ59787.1"/>
    <property type="molecule type" value="Genomic_DNA"/>
</dbReference>
<keyword evidence="1" id="KW-0472">Membrane</keyword>
<evidence type="ECO:0000256" key="1">
    <source>
        <dbReference type="SAM" id="Phobius"/>
    </source>
</evidence>
<sequence>MVGWLCAALGVAFGSAIIPLINVELFILGLVASDPDIPWLALGIVVAAGQLAGKLLYYLAARGSIHLPKFLHDRLHRQRPPTPRRERWRARTKRIRSWLDALRERCQRHPAWMTGTYGLSAITGIPPYMATTVLAGLVHMPMSVFLGVGFAGRAIRFCALAASPALFSEWLRL</sequence>
<evidence type="ECO:0000313" key="3">
    <source>
        <dbReference type="Proteomes" id="UP000292003"/>
    </source>
</evidence>
<evidence type="ECO:0000313" key="2">
    <source>
        <dbReference type="EMBL" id="RZQ59787.1"/>
    </source>
</evidence>
<dbReference type="Proteomes" id="UP000292003">
    <property type="component" value="Unassembled WGS sequence"/>
</dbReference>
<gene>
    <name evidence="2" type="ORF">EWH70_32205</name>
</gene>
<feature type="transmembrane region" description="Helical" evidence="1">
    <location>
        <begin position="38"/>
        <end position="60"/>
    </location>
</feature>
<dbReference type="OrthoDB" id="5191298at2"/>
<organism evidence="2 3">
    <name type="scientific">Amycolatopsis suaedae</name>
    <dbReference type="NCBI Taxonomy" id="2510978"/>
    <lineage>
        <taxon>Bacteria</taxon>
        <taxon>Bacillati</taxon>
        <taxon>Actinomycetota</taxon>
        <taxon>Actinomycetes</taxon>
        <taxon>Pseudonocardiales</taxon>
        <taxon>Pseudonocardiaceae</taxon>
        <taxon>Amycolatopsis</taxon>
    </lineage>
</organism>
<accession>A0A4Q7IZ97</accession>
<reference evidence="2 3" key="1">
    <citation type="submission" date="2019-02" db="EMBL/GenBank/DDBJ databases">
        <title>Draft genome sequence of Amycolatopsis sp. 8-3EHSu isolated from roots of Suaeda maritima.</title>
        <authorList>
            <person name="Duangmal K."/>
            <person name="Chantavorakit T."/>
        </authorList>
    </citation>
    <scope>NUCLEOTIDE SEQUENCE [LARGE SCALE GENOMIC DNA]</scope>
    <source>
        <strain evidence="2 3">8-3EHSu</strain>
    </source>
</reference>
<proteinExistence type="predicted"/>
<keyword evidence="3" id="KW-1185">Reference proteome</keyword>
<name>A0A4Q7IZ97_9PSEU</name>
<dbReference type="RefSeq" id="WP_130479352.1">
    <property type="nucleotide sequence ID" value="NZ_SFCC01000021.1"/>
</dbReference>
<keyword evidence="1" id="KW-0812">Transmembrane</keyword>
<keyword evidence="1" id="KW-1133">Transmembrane helix</keyword>